<dbReference type="PANTHER" id="PTHR43289">
    <property type="entry name" value="MITOGEN-ACTIVATED PROTEIN KINASE KINASE KINASE 20-RELATED"/>
    <property type="match status" value="1"/>
</dbReference>
<evidence type="ECO:0000259" key="9">
    <source>
        <dbReference type="PROSITE" id="PS50011"/>
    </source>
</evidence>
<comment type="catalytic activity">
    <reaction evidence="7">
        <text>L-threonyl-[protein] + ATP = O-phospho-L-threonyl-[protein] + ADP + H(+)</text>
        <dbReference type="Rhea" id="RHEA:46608"/>
        <dbReference type="Rhea" id="RHEA-COMP:11060"/>
        <dbReference type="Rhea" id="RHEA-COMP:11605"/>
        <dbReference type="ChEBI" id="CHEBI:15378"/>
        <dbReference type="ChEBI" id="CHEBI:30013"/>
        <dbReference type="ChEBI" id="CHEBI:30616"/>
        <dbReference type="ChEBI" id="CHEBI:61977"/>
        <dbReference type="ChEBI" id="CHEBI:456216"/>
        <dbReference type="EC" id="2.7.11.1"/>
    </reaction>
</comment>
<feature type="domain" description="Protein kinase" evidence="9">
    <location>
        <begin position="12"/>
        <end position="143"/>
    </location>
</feature>
<dbReference type="Gene3D" id="1.10.510.10">
    <property type="entry name" value="Transferase(Phosphotransferase) domain 1"/>
    <property type="match status" value="1"/>
</dbReference>
<name>A0A1A6B985_MYCGO</name>
<proteinExistence type="predicted"/>
<evidence type="ECO:0000256" key="2">
    <source>
        <dbReference type="ARBA" id="ARBA00022527"/>
    </source>
</evidence>
<evidence type="ECO:0000256" key="3">
    <source>
        <dbReference type="ARBA" id="ARBA00022679"/>
    </source>
</evidence>
<accession>A0A1A6B985</accession>
<dbReference type="InterPro" id="IPR011009">
    <property type="entry name" value="Kinase-like_dom_sf"/>
</dbReference>
<dbReference type="SUPFAM" id="SSF56112">
    <property type="entry name" value="Protein kinase-like (PK-like)"/>
    <property type="match status" value="1"/>
</dbReference>
<dbReference type="EC" id="2.7.11.1" evidence="1"/>
<dbReference type="Proteomes" id="UP000093757">
    <property type="component" value="Unassembled WGS sequence"/>
</dbReference>
<keyword evidence="6" id="KW-0067">ATP-binding</keyword>
<comment type="caution">
    <text evidence="10">The sequence shown here is derived from an EMBL/GenBank/DDBJ whole genome shotgun (WGS) entry which is preliminary data.</text>
</comment>
<keyword evidence="4" id="KW-0547">Nucleotide-binding</keyword>
<evidence type="ECO:0000256" key="8">
    <source>
        <dbReference type="ARBA" id="ARBA00048679"/>
    </source>
</evidence>
<gene>
    <name evidence="10" type="ORF">A9W98_33390</name>
</gene>
<reference evidence="10 11" key="1">
    <citation type="submission" date="2016-06" db="EMBL/GenBank/DDBJ databases">
        <authorList>
            <person name="Kjaerup R.B."/>
            <person name="Dalgaard T.S."/>
            <person name="Juul-Madsen H.R."/>
        </authorList>
    </citation>
    <scope>NUCLEOTIDE SEQUENCE [LARGE SCALE GENOMIC DNA]</scope>
    <source>
        <strain evidence="10 11">1245752.6</strain>
    </source>
</reference>
<comment type="catalytic activity">
    <reaction evidence="8">
        <text>L-seryl-[protein] + ATP = O-phospho-L-seryl-[protein] + ADP + H(+)</text>
        <dbReference type="Rhea" id="RHEA:17989"/>
        <dbReference type="Rhea" id="RHEA-COMP:9863"/>
        <dbReference type="Rhea" id="RHEA-COMP:11604"/>
        <dbReference type="ChEBI" id="CHEBI:15378"/>
        <dbReference type="ChEBI" id="CHEBI:29999"/>
        <dbReference type="ChEBI" id="CHEBI:30616"/>
        <dbReference type="ChEBI" id="CHEBI:83421"/>
        <dbReference type="ChEBI" id="CHEBI:456216"/>
        <dbReference type="EC" id="2.7.11.1"/>
    </reaction>
</comment>
<dbReference type="PROSITE" id="PS50011">
    <property type="entry name" value="PROTEIN_KINASE_DOM"/>
    <property type="match status" value="1"/>
</dbReference>
<dbReference type="EMBL" id="MAEM01000494">
    <property type="protein sequence ID" value="OBR98803.1"/>
    <property type="molecule type" value="Genomic_DNA"/>
</dbReference>
<organism evidence="10 11">
    <name type="scientific">Mycobacterium gordonae</name>
    <dbReference type="NCBI Taxonomy" id="1778"/>
    <lineage>
        <taxon>Bacteria</taxon>
        <taxon>Bacillati</taxon>
        <taxon>Actinomycetota</taxon>
        <taxon>Actinomycetes</taxon>
        <taxon>Mycobacteriales</taxon>
        <taxon>Mycobacteriaceae</taxon>
        <taxon>Mycobacterium</taxon>
    </lineage>
</organism>
<dbReference type="InterPro" id="IPR000719">
    <property type="entry name" value="Prot_kinase_dom"/>
</dbReference>
<protein>
    <recommendedName>
        <fullName evidence="1">non-specific serine/threonine protein kinase</fullName>
        <ecNumber evidence="1">2.7.11.1</ecNumber>
    </recommendedName>
</protein>
<dbReference type="GO" id="GO:0004674">
    <property type="term" value="F:protein serine/threonine kinase activity"/>
    <property type="evidence" value="ECO:0007669"/>
    <property type="project" value="UniProtKB-KW"/>
</dbReference>
<evidence type="ECO:0000256" key="6">
    <source>
        <dbReference type="ARBA" id="ARBA00022840"/>
    </source>
</evidence>
<evidence type="ECO:0000256" key="1">
    <source>
        <dbReference type="ARBA" id="ARBA00012513"/>
    </source>
</evidence>
<evidence type="ECO:0000313" key="10">
    <source>
        <dbReference type="EMBL" id="OBR98803.1"/>
    </source>
</evidence>
<evidence type="ECO:0000256" key="5">
    <source>
        <dbReference type="ARBA" id="ARBA00022777"/>
    </source>
</evidence>
<evidence type="ECO:0000256" key="7">
    <source>
        <dbReference type="ARBA" id="ARBA00047899"/>
    </source>
</evidence>
<dbReference type="PANTHER" id="PTHR43289:SF6">
    <property type="entry name" value="SERINE_THREONINE-PROTEIN KINASE NEKL-3"/>
    <property type="match status" value="1"/>
</dbReference>
<dbReference type="FunFam" id="3.30.200.20:FF:000035">
    <property type="entry name" value="Serine/threonine protein kinase Stk1"/>
    <property type="match status" value="1"/>
</dbReference>
<sequence length="143" mass="15764">MPLAVGEAFAGFTILRVLGEGAMGTVYLAQHPRLPRQDAVKVLSAHLTADPEYRARFVREADIAAGLSHPNILGIHDRGESDGQFWISMDFVRGSDAARLLRERFPRGMPVGLVMQIVFAVASALDHAHQRGLLHRDVNRRTS</sequence>
<keyword evidence="2" id="KW-0723">Serine/threonine-protein kinase</keyword>
<evidence type="ECO:0000256" key="4">
    <source>
        <dbReference type="ARBA" id="ARBA00022741"/>
    </source>
</evidence>
<keyword evidence="5" id="KW-0418">Kinase</keyword>
<dbReference type="Pfam" id="PF00069">
    <property type="entry name" value="Pkinase"/>
    <property type="match status" value="1"/>
</dbReference>
<keyword evidence="3" id="KW-0808">Transferase</keyword>
<dbReference type="AlphaFoldDB" id="A0A1A6B985"/>
<dbReference type="SMART" id="SM00220">
    <property type="entry name" value="S_TKc"/>
    <property type="match status" value="1"/>
</dbReference>
<dbReference type="RefSeq" id="WP_065136761.1">
    <property type="nucleotide sequence ID" value="NZ_MAEM01000494.1"/>
</dbReference>
<dbReference type="GO" id="GO:0005524">
    <property type="term" value="F:ATP binding"/>
    <property type="evidence" value="ECO:0007669"/>
    <property type="project" value="UniProtKB-KW"/>
</dbReference>
<dbReference type="Gene3D" id="3.30.200.20">
    <property type="entry name" value="Phosphorylase Kinase, domain 1"/>
    <property type="match status" value="1"/>
</dbReference>
<dbReference type="CDD" id="cd14014">
    <property type="entry name" value="STKc_PknB_like"/>
    <property type="match status" value="1"/>
</dbReference>
<evidence type="ECO:0000313" key="11">
    <source>
        <dbReference type="Proteomes" id="UP000093757"/>
    </source>
</evidence>